<dbReference type="EMBL" id="JARKIB010000637">
    <property type="protein sequence ID" value="KAJ7696141.1"/>
    <property type="molecule type" value="Genomic_DNA"/>
</dbReference>
<proteinExistence type="predicted"/>
<comment type="caution">
    <text evidence="1">The sequence shown here is derived from an EMBL/GenBank/DDBJ whole genome shotgun (WGS) entry which is preliminary data.</text>
</comment>
<sequence>MLESLISVTLWLLENILGRLFKHGRTRRSNLGMLRFSVQKRTSHGLHLTDEKHYTILGLECCCPKGTKLRMPQFLYPEAASYFPPNSAPSDLAPRVNLLLYLLEPSIEY</sequence>
<gene>
    <name evidence="1" type="ORF">B0H16DRAFT_843477</name>
    <name evidence="2" type="ORF">B0H16DRAFT_884727</name>
</gene>
<dbReference type="Proteomes" id="UP001215598">
    <property type="component" value="Unassembled WGS sequence"/>
</dbReference>
<reference evidence="1" key="1">
    <citation type="submission" date="2023-03" db="EMBL/GenBank/DDBJ databases">
        <title>Massive genome expansion in bonnet fungi (Mycena s.s.) driven by repeated elements and novel gene families across ecological guilds.</title>
        <authorList>
            <consortium name="Lawrence Berkeley National Laboratory"/>
            <person name="Harder C.B."/>
            <person name="Miyauchi S."/>
            <person name="Viragh M."/>
            <person name="Kuo A."/>
            <person name="Thoen E."/>
            <person name="Andreopoulos B."/>
            <person name="Lu D."/>
            <person name="Skrede I."/>
            <person name="Drula E."/>
            <person name="Henrissat B."/>
            <person name="Morin E."/>
            <person name="Kohler A."/>
            <person name="Barry K."/>
            <person name="LaButti K."/>
            <person name="Morin E."/>
            <person name="Salamov A."/>
            <person name="Lipzen A."/>
            <person name="Mereny Z."/>
            <person name="Hegedus B."/>
            <person name="Baldrian P."/>
            <person name="Stursova M."/>
            <person name="Weitz H."/>
            <person name="Taylor A."/>
            <person name="Grigoriev I.V."/>
            <person name="Nagy L.G."/>
            <person name="Martin F."/>
            <person name="Kauserud H."/>
        </authorList>
    </citation>
    <scope>NUCLEOTIDE SEQUENCE</scope>
    <source>
        <strain evidence="1">CBHHK182m</strain>
    </source>
</reference>
<dbReference type="EMBL" id="JARKIB010000007">
    <property type="protein sequence ID" value="KAJ7778349.1"/>
    <property type="molecule type" value="Genomic_DNA"/>
</dbReference>
<protein>
    <submittedName>
        <fullName evidence="1">Uncharacterized protein</fullName>
    </submittedName>
</protein>
<organism evidence="1 3">
    <name type="scientific">Mycena metata</name>
    <dbReference type="NCBI Taxonomy" id="1033252"/>
    <lineage>
        <taxon>Eukaryota</taxon>
        <taxon>Fungi</taxon>
        <taxon>Dikarya</taxon>
        <taxon>Basidiomycota</taxon>
        <taxon>Agaricomycotina</taxon>
        <taxon>Agaricomycetes</taxon>
        <taxon>Agaricomycetidae</taxon>
        <taxon>Agaricales</taxon>
        <taxon>Marasmiineae</taxon>
        <taxon>Mycenaceae</taxon>
        <taxon>Mycena</taxon>
    </lineage>
</organism>
<evidence type="ECO:0000313" key="3">
    <source>
        <dbReference type="Proteomes" id="UP001215598"/>
    </source>
</evidence>
<evidence type="ECO:0000313" key="1">
    <source>
        <dbReference type="EMBL" id="KAJ7696141.1"/>
    </source>
</evidence>
<evidence type="ECO:0000313" key="2">
    <source>
        <dbReference type="EMBL" id="KAJ7778349.1"/>
    </source>
</evidence>
<keyword evidence="3" id="KW-1185">Reference proteome</keyword>
<dbReference type="AlphaFoldDB" id="A0AAD7GL70"/>
<accession>A0AAD7GL70</accession>
<name>A0AAD7GL70_9AGAR</name>